<dbReference type="InterPro" id="IPR006016">
    <property type="entry name" value="UspA"/>
</dbReference>
<evidence type="ECO:0000259" key="2">
    <source>
        <dbReference type="Pfam" id="PF00582"/>
    </source>
</evidence>
<dbReference type="EMBL" id="SOAN01000002">
    <property type="protein sequence ID" value="TDS86921.1"/>
    <property type="molecule type" value="Genomic_DNA"/>
</dbReference>
<dbReference type="Gene3D" id="3.40.50.620">
    <property type="entry name" value="HUPs"/>
    <property type="match status" value="2"/>
</dbReference>
<feature type="domain" description="UspA" evidence="2">
    <location>
        <begin position="23"/>
        <end position="158"/>
    </location>
</feature>
<name>A0A4R7G6C8_9MICC</name>
<dbReference type="Pfam" id="PF00582">
    <property type="entry name" value="Usp"/>
    <property type="match status" value="2"/>
</dbReference>
<dbReference type="InterPro" id="IPR006015">
    <property type="entry name" value="Universal_stress_UspA"/>
</dbReference>
<dbReference type="PANTHER" id="PTHR46268:SF6">
    <property type="entry name" value="UNIVERSAL STRESS PROTEIN UP12"/>
    <property type="match status" value="1"/>
</dbReference>
<protein>
    <submittedName>
        <fullName evidence="3">Nucleotide-binding universal stress UspA family protein</fullName>
    </submittedName>
</protein>
<comment type="similarity">
    <text evidence="1">Belongs to the universal stress protein A family.</text>
</comment>
<proteinExistence type="inferred from homology"/>
<dbReference type="InterPro" id="IPR014729">
    <property type="entry name" value="Rossmann-like_a/b/a_fold"/>
</dbReference>
<evidence type="ECO:0000256" key="1">
    <source>
        <dbReference type="ARBA" id="ARBA00008791"/>
    </source>
</evidence>
<dbReference type="AlphaFoldDB" id="A0A4R7G6C8"/>
<evidence type="ECO:0000313" key="3">
    <source>
        <dbReference type="EMBL" id="TDS86921.1"/>
    </source>
</evidence>
<evidence type="ECO:0000313" key="4">
    <source>
        <dbReference type="Proteomes" id="UP000294506"/>
    </source>
</evidence>
<dbReference type="Proteomes" id="UP000294506">
    <property type="component" value="Unassembled WGS sequence"/>
</dbReference>
<comment type="caution">
    <text evidence="3">The sequence shown here is derived from an EMBL/GenBank/DDBJ whole genome shotgun (WGS) entry which is preliminary data.</text>
</comment>
<gene>
    <name evidence="3" type="ORF">EV640_102216</name>
</gene>
<dbReference type="SUPFAM" id="SSF52402">
    <property type="entry name" value="Adenine nucleotide alpha hydrolases-like"/>
    <property type="match status" value="2"/>
</dbReference>
<feature type="domain" description="UspA" evidence="2">
    <location>
        <begin position="179"/>
        <end position="320"/>
    </location>
</feature>
<dbReference type="RefSeq" id="WP_051501469.1">
    <property type="nucleotide sequence ID" value="NZ_SOAN01000002.1"/>
</dbReference>
<organism evidence="3 4">
    <name type="scientific">Nesterenkonia aurantiaca</name>
    <dbReference type="NCBI Taxonomy" id="1436010"/>
    <lineage>
        <taxon>Bacteria</taxon>
        <taxon>Bacillati</taxon>
        <taxon>Actinomycetota</taxon>
        <taxon>Actinomycetes</taxon>
        <taxon>Micrococcales</taxon>
        <taxon>Micrococcaceae</taxon>
        <taxon>Nesterenkonia</taxon>
    </lineage>
</organism>
<dbReference type="PANTHER" id="PTHR46268">
    <property type="entry name" value="STRESS RESPONSE PROTEIN NHAX"/>
    <property type="match status" value="1"/>
</dbReference>
<sequence>MNIDTHSAPRPRAFNLAAQGLGVLVGFDGSTRSLLALHYGALEAQRSRRVLTVITAVSGPIPVYTTLGALPEKFETQAAIDAAGIVLNDARRYLQAYPGKVTYRTEQGEAAAVLAELSTVAELAILGARGRGGFLGRILGSVASALPAHAHCPTIVVPRHYAINVAEGAARFAPQADSRPVIVGIDGSAQSRVAALHAARAAQDRGVALHLLMTLPSLEGWWDWYPDLDPLDQDIISRRQSQLERSLQAEAAWLHRHFPSLAVTASVKPGDPVTQLSKSAQEAQLTVVGTRGRGTFSGNLLGSVSRGVLLRATGPVMVVPDLQDDRLRDQPGPIR</sequence>
<accession>A0A4R7G6C8</accession>
<dbReference type="PRINTS" id="PR01438">
    <property type="entry name" value="UNVRSLSTRESS"/>
</dbReference>
<keyword evidence="4" id="KW-1185">Reference proteome</keyword>
<reference evidence="3 4" key="1">
    <citation type="submission" date="2019-03" db="EMBL/GenBank/DDBJ databases">
        <title>Genomic Encyclopedia of Type Strains, Phase III (KMG-III): the genomes of soil and plant-associated and newly described type strains.</title>
        <authorList>
            <person name="Whitman W."/>
        </authorList>
    </citation>
    <scope>NUCLEOTIDE SEQUENCE [LARGE SCALE GENOMIC DNA]</scope>
    <source>
        <strain evidence="3 4">DSM 27373</strain>
    </source>
</reference>